<proteinExistence type="predicted"/>
<reference evidence="9" key="1">
    <citation type="submission" date="2021-03" db="EMBL/GenBank/DDBJ databases">
        <authorList>
            <consortium name="Genoscope - CEA"/>
            <person name="William W."/>
        </authorList>
    </citation>
    <scope>NUCLEOTIDE SEQUENCE</scope>
    <source>
        <strain evidence="9">Doubled-haploid Pahang</strain>
    </source>
</reference>
<dbReference type="InterPro" id="IPR044810">
    <property type="entry name" value="WRKY_plant"/>
</dbReference>
<evidence type="ECO:0000256" key="5">
    <source>
        <dbReference type="ARBA" id="ARBA00023242"/>
    </source>
</evidence>
<dbReference type="PROSITE" id="PS50811">
    <property type="entry name" value="WRKY"/>
    <property type="match status" value="1"/>
</dbReference>
<evidence type="ECO:0000256" key="1">
    <source>
        <dbReference type="ARBA" id="ARBA00004123"/>
    </source>
</evidence>
<dbReference type="GO" id="GO:0005634">
    <property type="term" value="C:nucleus"/>
    <property type="evidence" value="ECO:0007669"/>
    <property type="project" value="UniProtKB-SubCell"/>
</dbReference>
<evidence type="ECO:0000256" key="6">
    <source>
        <dbReference type="SAM" id="Coils"/>
    </source>
</evidence>
<organism evidence="10 11">
    <name type="scientific">Musa acuminata subsp. malaccensis</name>
    <name type="common">Wild banana</name>
    <name type="synonym">Musa malaccensis</name>
    <dbReference type="NCBI Taxonomy" id="214687"/>
    <lineage>
        <taxon>Eukaryota</taxon>
        <taxon>Viridiplantae</taxon>
        <taxon>Streptophyta</taxon>
        <taxon>Embryophyta</taxon>
        <taxon>Tracheophyta</taxon>
        <taxon>Spermatophyta</taxon>
        <taxon>Magnoliopsida</taxon>
        <taxon>Liliopsida</taxon>
        <taxon>Zingiberales</taxon>
        <taxon>Musaceae</taxon>
        <taxon>Musa</taxon>
    </lineage>
</organism>
<feature type="coiled-coil region" evidence="6">
    <location>
        <begin position="26"/>
        <end position="60"/>
    </location>
</feature>
<sequence length="291" mass="32737">MDLAAWLNAPSLDLGLHVGDGKLSVEEDDGKEVRALEAELDRVTQENKRLKEKLAAMAASYGTLRSQMADLISKASSEGASVSPGTKRNRHTLDSFSPAPAPVPAAAASLGTNCIRNEAESTSSEDSFKRVKEENKPKVSKLHVRTDPSDSSLIVKDGYQWRKYGQKITRDNPCPRAYFRCSFAPACPVKKKVTEPPIEQQLLHPRNPRTDPASCYLLSRRSNEAQRTRRCWLPPTRASTTMAGLLILELNKRRAAAARSPANLPHRRRGDRRRPSRRICMRDWWSKWLRR</sequence>
<dbReference type="SUPFAM" id="SSF118290">
    <property type="entry name" value="WRKY DNA-binding domain"/>
    <property type="match status" value="1"/>
</dbReference>
<dbReference type="Gene3D" id="2.20.25.80">
    <property type="entry name" value="WRKY domain"/>
    <property type="match status" value="1"/>
</dbReference>
<evidence type="ECO:0000313" key="10">
    <source>
        <dbReference type="EnsemblPlants" id="Ma10_p03640.2"/>
    </source>
</evidence>
<dbReference type="EMBL" id="HG996476">
    <property type="protein sequence ID" value="CAG1852806.1"/>
    <property type="molecule type" value="Genomic_DNA"/>
</dbReference>
<dbReference type="PANTHER" id="PTHR31429">
    <property type="entry name" value="WRKY TRANSCRIPTION FACTOR 36-RELATED"/>
    <property type="match status" value="1"/>
</dbReference>
<dbReference type="Gramene" id="Ma10_t03640.2">
    <property type="protein sequence ID" value="Ma10_p03640.2"/>
    <property type="gene ID" value="Ma10_g03640"/>
</dbReference>
<dbReference type="Pfam" id="PF03106">
    <property type="entry name" value="WRKY"/>
    <property type="match status" value="1"/>
</dbReference>
<keyword evidence="3" id="KW-0238">DNA-binding</keyword>
<dbReference type="PANTHER" id="PTHR31429:SF114">
    <property type="entry name" value="WRKY TRANSCRIPTION FACTOR WRKY71"/>
    <property type="match status" value="1"/>
</dbReference>
<feature type="domain" description="WRKY" evidence="8">
    <location>
        <begin position="150"/>
        <end position="193"/>
    </location>
</feature>
<evidence type="ECO:0000256" key="2">
    <source>
        <dbReference type="ARBA" id="ARBA00023015"/>
    </source>
</evidence>
<feature type="compositionally biased region" description="Basic and acidic residues" evidence="7">
    <location>
        <begin position="126"/>
        <end position="137"/>
    </location>
</feature>
<evidence type="ECO:0000256" key="3">
    <source>
        <dbReference type="ARBA" id="ARBA00023125"/>
    </source>
</evidence>
<keyword evidence="2" id="KW-0805">Transcription regulation</keyword>
<dbReference type="GO" id="GO:0003700">
    <property type="term" value="F:DNA-binding transcription factor activity"/>
    <property type="evidence" value="ECO:0007669"/>
    <property type="project" value="InterPro"/>
</dbReference>
<dbReference type="SMART" id="SM00774">
    <property type="entry name" value="WRKY"/>
    <property type="match status" value="1"/>
</dbReference>
<evidence type="ECO:0000313" key="9">
    <source>
        <dbReference type="EMBL" id="CAG1852806.1"/>
    </source>
</evidence>
<dbReference type="Proteomes" id="UP000012960">
    <property type="component" value="Unplaced"/>
</dbReference>
<protein>
    <submittedName>
        <fullName evidence="9">(wild Malaysian banana) hypothetical protein</fullName>
    </submittedName>
</protein>
<keyword evidence="6" id="KW-0175">Coiled coil</keyword>
<dbReference type="InterPro" id="IPR036576">
    <property type="entry name" value="WRKY_dom_sf"/>
</dbReference>
<accession>A0A804KS90</accession>
<evidence type="ECO:0000256" key="4">
    <source>
        <dbReference type="ARBA" id="ARBA00023163"/>
    </source>
</evidence>
<keyword evidence="11" id="KW-1185">Reference proteome</keyword>
<comment type="subcellular location">
    <subcellularLocation>
        <location evidence="1">Nucleus</location>
    </subcellularLocation>
</comment>
<dbReference type="AlphaFoldDB" id="A0A804KS90"/>
<dbReference type="GO" id="GO:0043565">
    <property type="term" value="F:sequence-specific DNA binding"/>
    <property type="evidence" value="ECO:0007669"/>
    <property type="project" value="InterPro"/>
</dbReference>
<gene>
    <name evidence="9" type="ORF">GSMUA_310320.1</name>
</gene>
<dbReference type="InterPro" id="IPR003657">
    <property type="entry name" value="WRKY_dom"/>
</dbReference>
<keyword evidence="4" id="KW-0804">Transcription</keyword>
<dbReference type="EnsemblPlants" id="Ma10_t03640.2">
    <property type="protein sequence ID" value="Ma10_p03640.2"/>
    <property type="gene ID" value="Ma10_g03640"/>
</dbReference>
<dbReference type="OrthoDB" id="1879341at2759"/>
<feature type="compositionally biased region" description="Polar residues" evidence="7">
    <location>
        <begin position="75"/>
        <end position="86"/>
    </location>
</feature>
<evidence type="ECO:0000259" key="8">
    <source>
        <dbReference type="PROSITE" id="PS50811"/>
    </source>
</evidence>
<name>A0A804KS90_MUSAM</name>
<keyword evidence="5" id="KW-0539">Nucleus</keyword>
<evidence type="ECO:0000313" key="11">
    <source>
        <dbReference type="Proteomes" id="UP000012960"/>
    </source>
</evidence>
<reference evidence="10" key="2">
    <citation type="submission" date="2021-05" db="UniProtKB">
        <authorList>
            <consortium name="EnsemblPlants"/>
        </authorList>
    </citation>
    <scope>IDENTIFICATION</scope>
    <source>
        <strain evidence="10">subsp. malaccensis</strain>
    </source>
</reference>
<evidence type="ECO:0000256" key="7">
    <source>
        <dbReference type="SAM" id="MobiDB-lite"/>
    </source>
</evidence>
<feature type="region of interest" description="Disordered" evidence="7">
    <location>
        <begin position="75"/>
        <end position="98"/>
    </location>
</feature>
<feature type="region of interest" description="Disordered" evidence="7">
    <location>
        <begin position="118"/>
        <end position="145"/>
    </location>
</feature>